<dbReference type="SFLD" id="SFLDG01014">
    <property type="entry name" value="Terpene_Cyclase_Like_1_N-term"/>
    <property type="match status" value="1"/>
</dbReference>
<evidence type="ECO:0000259" key="6">
    <source>
        <dbReference type="Pfam" id="PF01397"/>
    </source>
</evidence>
<dbReference type="FunFam" id="1.50.10.130:FF:000002">
    <property type="entry name" value="Ent-copalyl diphosphate synthase, chloroplastic"/>
    <property type="match status" value="1"/>
</dbReference>
<dbReference type="Proteomes" id="UP000290289">
    <property type="component" value="Chromosome 10"/>
</dbReference>
<keyword evidence="9" id="KW-1185">Reference proteome</keyword>
<accession>A0A498ITS1</accession>
<feature type="domain" description="Terpene synthase N-terminal" evidence="6">
    <location>
        <begin position="170"/>
        <end position="380"/>
    </location>
</feature>
<dbReference type="Gene3D" id="1.50.10.160">
    <property type="match status" value="1"/>
</dbReference>
<dbReference type="InterPro" id="IPR050148">
    <property type="entry name" value="Terpene_synthase-like"/>
</dbReference>
<dbReference type="SUPFAM" id="SSF48239">
    <property type="entry name" value="Terpenoid cyclases/Protein prenyltransferases"/>
    <property type="match status" value="2"/>
</dbReference>
<keyword evidence="4" id="KW-0456">Lyase</keyword>
<dbReference type="InterPro" id="IPR001906">
    <property type="entry name" value="Terpene_synth_N"/>
</dbReference>
<dbReference type="STRING" id="3750.A0A498ITS1"/>
<dbReference type="EMBL" id="RDQH01000336">
    <property type="protein sequence ID" value="RXH86679.1"/>
    <property type="molecule type" value="Genomic_DNA"/>
</dbReference>
<comment type="cofactor">
    <cofactor evidence="1">
        <name>Mg(2+)</name>
        <dbReference type="ChEBI" id="CHEBI:18420"/>
    </cofactor>
</comment>
<gene>
    <name evidence="8" type="ORF">DVH24_021952</name>
</gene>
<dbReference type="Gene3D" id="1.50.10.130">
    <property type="entry name" value="Terpene synthase, N-terminal domain"/>
    <property type="match status" value="1"/>
</dbReference>
<evidence type="ECO:0000256" key="2">
    <source>
        <dbReference type="ARBA" id="ARBA00022723"/>
    </source>
</evidence>
<dbReference type="PANTHER" id="PTHR31739">
    <property type="entry name" value="ENT-COPALYL DIPHOSPHATE SYNTHASE, CHLOROPLASTIC"/>
    <property type="match status" value="1"/>
</dbReference>
<comment type="caution">
    <text evidence="8">The sequence shown here is derived from an EMBL/GenBank/DDBJ whole genome shotgun (WGS) entry which is preliminary data.</text>
</comment>
<sequence>MFDKIDLSVSSYDTAWVAMVPSPNSPKDPFFPECVNWLLCNQLRDGSWCPSNLHPLFTKDALLSTLACILALKQWNVGEEQINKGLHFIESNLASAADEEEQSPVGFNILFPAMIESATNLKMNLPFGAPTLDAIFHRRDFELKRGYATNSEGWRAFLAYISEGFGNSQNWELVMKYQRRNGSLFNSPATTASAFTHIKNADCLKYLRTLLEKFGNAVPTVYPLHKHVRLSMVASLESLGVDRHFREEIRSVLDETYRCWLQGDEDIFSDAATCAMAFRLLRIFNFGYLVFHDFVLAKTNATDLCCLLDPLTQYSEDRFFNSLGGYMKNIGDALELFRASETIIHPDESVLEKQHYWTSHFLKQELSNTLIQGHRLNKHIGLEVADALKIPRYAILGRLSTRTAIKYYNTDSTRILKSYYRLTSRPVHITYYSLRSSYVSCLNIGNEDFLKLAVDDFNNCQSIHREELNHFTRWVEEYRLDKLKFARQKQAYCYFSAAATLFPPELSDARISWAKNGVLTTVVDDFFDVGGSEEELINLIQLVEKWDVNVSVDCCSENVEIIFSALKNTINEIGAKAFTRQGCSVTSHVIGIWLDLIKSAFKEAEWLRNKSVPTMEEYMENAYVSFALGPIVLPALYLVGPQLSEEAVGSSEFHHLYRLMSTAGRLLNDIQGFKRESAEGKLNAVSLAMIHGSGITEEEAINEMKNVIVSKRRELLRLVLLEKGSVVPRACKDLFWNMSKVLHLFYAKHDGFTAHDMMKTAYSVIEEPILLSEQ</sequence>
<evidence type="ECO:0000259" key="7">
    <source>
        <dbReference type="Pfam" id="PF03936"/>
    </source>
</evidence>
<organism evidence="8 9">
    <name type="scientific">Malus domestica</name>
    <name type="common">Apple</name>
    <name type="synonym">Pyrus malus</name>
    <dbReference type="NCBI Taxonomy" id="3750"/>
    <lineage>
        <taxon>Eukaryota</taxon>
        <taxon>Viridiplantae</taxon>
        <taxon>Streptophyta</taxon>
        <taxon>Embryophyta</taxon>
        <taxon>Tracheophyta</taxon>
        <taxon>Spermatophyta</taxon>
        <taxon>Magnoliopsida</taxon>
        <taxon>eudicotyledons</taxon>
        <taxon>Gunneridae</taxon>
        <taxon>Pentapetalae</taxon>
        <taxon>rosids</taxon>
        <taxon>fabids</taxon>
        <taxon>Rosales</taxon>
        <taxon>Rosaceae</taxon>
        <taxon>Amygdaloideae</taxon>
        <taxon>Maleae</taxon>
        <taxon>Malus</taxon>
    </lineage>
</organism>
<dbReference type="Pfam" id="PF01397">
    <property type="entry name" value="Terpene_synth"/>
    <property type="match status" value="1"/>
</dbReference>
<dbReference type="InterPro" id="IPR034741">
    <property type="entry name" value="Terpene_cyclase-like_1_C"/>
</dbReference>
<proteinExistence type="predicted"/>
<dbReference type="PANTHER" id="PTHR31739:SF3">
    <property type="entry name" value="ENT-KAUR-16-ENE SYNTHASE, CHLOROPLASTIC"/>
    <property type="match status" value="1"/>
</dbReference>
<keyword evidence="2" id="KW-0479">Metal-binding</keyword>
<dbReference type="GO" id="GO:0009899">
    <property type="term" value="F:ent-kaurene synthase activity"/>
    <property type="evidence" value="ECO:0007669"/>
    <property type="project" value="UniProtKB-EC"/>
</dbReference>
<dbReference type="InterPro" id="IPR008949">
    <property type="entry name" value="Isoprenoid_synthase_dom_sf"/>
</dbReference>
<keyword evidence="3" id="KW-0460">Magnesium</keyword>
<dbReference type="GO" id="GO:0009686">
    <property type="term" value="P:gibberellin biosynthetic process"/>
    <property type="evidence" value="ECO:0007669"/>
    <property type="project" value="TreeGrafter"/>
</dbReference>
<dbReference type="Pfam" id="PF03936">
    <property type="entry name" value="Terpene_synth_C"/>
    <property type="match status" value="1"/>
</dbReference>
<dbReference type="InterPro" id="IPR044814">
    <property type="entry name" value="Terpene_cyclase_plant_C1"/>
</dbReference>
<dbReference type="SFLD" id="SFLDS00005">
    <property type="entry name" value="Isoprenoid_Synthase_Type_I"/>
    <property type="match status" value="1"/>
</dbReference>
<protein>
    <recommendedName>
        <fullName evidence="5">ent-kaurene synthase</fullName>
        <ecNumber evidence="5">4.2.3.19</ecNumber>
    </recommendedName>
</protein>
<dbReference type="SUPFAM" id="SSF48576">
    <property type="entry name" value="Terpenoid synthases"/>
    <property type="match status" value="1"/>
</dbReference>
<evidence type="ECO:0000256" key="3">
    <source>
        <dbReference type="ARBA" id="ARBA00022842"/>
    </source>
</evidence>
<dbReference type="Gene3D" id="1.10.600.10">
    <property type="entry name" value="Farnesyl Diphosphate Synthase"/>
    <property type="match status" value="1"/>
</dbReference>
<dbReference type="GO" id="GO:0000287">
    <property type="term" value="F:magnesium ion binding"/>
    <property type="evidence" value="ECO:0007669"/>
    <property type="project" value="InterPro"/>
</dbReference>
<reference evidence="8 9" key="1">
    <citation type="submission" date="2018-10" db="EMBL/GenBank/DDBJ databases">
        <title>A high-quality apple genome assembly.</title>
        <authorList>
            <person name="Hu J."/>
        </authorList>
    </citation>
    <scope>NUCLEOTIDE SEQUENCE [LARGE SCALE GENOMIC DNA]</scope>
    <source>
        <strain evidence="9">cv. HFTH1</strain>
        <tissue evidence="8">Young leaf</tissue>
    </source>
</reference>
<evidence type="ECO:0000256" key="1">
    <source>
        <dbReference type="ARBA" id="ARBA00001946"/>
    </source>
</evidence>
<dbReference type="SFLD" id="SFLDG01019">
    <property type="entry name" value="Terpene_Cyclase_Like_1_C_Termi"/>
    <property type="match status" value="1"/>
</dbReference>
<dbReference type="EC" id="4.2.3.19" evidence="5"/>
<dbReference type="InterPro" id="IPR005630">
    <property type="entry name" value="Terpene_synthase_metal-bd"/>
</dbReference>
<dbReference type="CDD" id="cd00684">
    <property type="entry name" value="Terpene_cyclase_plant_C1"/>
    <property type="match status" value="1"/>
</dbReference>
<dbReference type="FunFam" id="1.50.10.160:FF:000002">
    <property type="entry name" value="cis-abienol synthase, chloroplastic"/>
    <property type="match status" value="1"/>
</dbReference>
<evidence type="ECO:0000313" key="9">
    <source>
        <dbReference type="Proteomes" id="UP000290289"/>
    </source>
</evidence>
<evidence type="ECO:0000256" key="4">
    <source>
        <dbReference type="ARBA" id="ARBA00023239"/>
    </source>
</evidence>
<evidence type="ECO:0000256" key="5">
    <source>
        <dbReference type="ARBA" id="ARBA00066670"/>
    </source>
</evidence>
<dbReference type="AlphaFoldDB" id="A0A498ITS1"/>
<name>A0A498ITS1_MALDO</name>
<evidence type="ECO:0000313" key="8">
    <source>
        <dbReference type="EMBL" id="RXH86679.1"/>
    </source>
</evidence>
<dbReference type="InterPro" id="IPR036965">
    <property type="entry name" value="Terpene_synth_N_sf"/>
</dbReference>
<feature type="domain" description="Terpene synthase metal-binding" evidence="7">
    <location>
        <begin position="477"/>
        <end position="713"/>
    </location>
</feature>
<dbReference type="GO" id="GO:0009507">
    <property type="term" value="C:chloroplast"/>
    <property type="evidence" value="ECO:0007669"/>
    <property type="project" value="TreeGrafter"/>
</dbReference>
<dbReference type="InterPro" id="IPR008930">
    <property type="entry name" value="Terpenoid_cyclase/PrenylTrfase"/>
</dbReference>
<dbReference type="FunFam" id="1.10.600.10:FF:000005">
    <property type="entry name" value="Ent-kaur-16-ene synthase, chloroplastic"/>
    <property type="match status" value="1"/>
</dbReference>